<dbReference type="InterPro" id="IPR001304">
    <property type="entry name" value="C-type_lectin-like"/>
</dbReference>
<name>A0AAW0V2V5_SCYPA</name>
<feature type="signal peptide" evidence="2">
    <location>
        <begin position="1"/>
        <end position="16"/>
    </location>
</feature>
<dbReference type="SUPFAM" id="SSF56436">
    <property type="entry name" value="C-type lectin-like"/>
    <property type="match status" value="1"/>
</dbReference>
<dbReference type="InterPro" id="IPR018378">
    <property type="entry name" value="C-type_lectin_CS"/>
</dbReference>
<keyword evidence="1" id="KW-1015">Disulfide bond</keyword>
<feature type="chain" id="PRO_5044717198" description="C-type lectin domain-containing protein" evidence="2">
    <location>
        <begin position="17"/>
        <end position="242"/>
    </location>
</feature>
<evidence type="ECO:0000313" key="5">
    <source>
        <dbReference type="Proteomes" id="UP001487740"/>
    </source>
</evidence>
<dbReference type="AlphaFoldDB" id="A0AAW0V2V5"/>
<dbReference type="SMART" id="SM00034">
    <property type="entry name" value="CLECT"/>
    <property type="match status" value="1"/>
</dbReference>
<evidence type="ECO:0000259" key="3">
    <source>
        <dbReference type="PROSITE" id="PS50041"/>
    </source>
</evidence>
<keyword evidence="5" id="KW-1185">Reference proteome</keyword>
<protein>
    <recommendedName>
        <fullName evidence="3">C-type lectin domain-containing protein</fullName>
    </recommendedName>
</protein>
<evidence type="ECO:0000256" key="1">
    <source>
        <dbReference type="ARBA" id="ARBA00023157"/>
    </source>
</evidence>
<evidence type="ECO:0000256" key="2">
    <source>
        <dbReference type="SAM" id="SignalP"/>
    </source>
</evidence>
<dbReference type="EMBL" id="JARAKH010000003">
    <property type="protein sequence ID" value="KAK8405726.1"/>
    <property type="molecule type" value="Genomic_DNA"/>
</dbReference>
<dbReference type="Proteomes" id="UP001487740">
    <property type="component" value="Unassembled WGS sequence"/>
</dbReference>
<dbReference type="Pfam" id="PF00059">
    <property type="entry name" value="Lectin_C"/>
    <property type="match status" value="1"/>
</dbReference>
<feature type="domain" description="C-type lectin" evidence="3">
    <location>
        <begin position="113"/>
        <end position="231"/>
    </location>
</feature>
<organism evidence="4 5">
    <name type="scientific">Scylla paramamosain</name>
    <name type="common">Mud crab</name>
    <dbReference type="NCBI Taxonomy" id="85552"/>
    <lineage>
        <taxon>Eukaryota</taxon>
        <taxon>Metazoa</taxon>
        <taxon>Ecdysozoa</taxon>
        <taxon>Arthropoda</taxon>
        <taxon>Crustacea</taxon>
        <taxon>Multicrustacea</taxon>
        <taxon>Malacostraca</taxon>
        <taxon>Eumalacostraca</taxon>
        <taxon>Eucarida</taxon>
        <taxon>Decapoda</taxon>
        <taxon>Pleocyemata</taxon>
        <taxon>Brachyura</taxon>
        <taxon>Eubrachyura</taxon>
        <taxon>Portunoidea</taxon>
        <taxon>Portunidae</taxon>
        <taxon>Portuninae</taxon>
        <taxon>Scylla</taxon>
    </lineage>
</organism>
<accession>A0AAW0V2V5</accession>
<gene>
    <name evidence="4" type="ORF">O3P69_001908</name>
</gene>
<dbReference type="CDD" id="cd00037">
    <property type="entry name" value="CLECT"/>
    <property type="match status" value="1"/>
</dbReference>
<evidence type="ECO:0000313" key="4">
    <source>
        <dbReference type="EMBL" id="KAK8405728.1"/>
    </source>
</evidence>
<reference evidence="4 5" key="1">
    <citation type="submission" date="2023-03" db="EMBL/GenBank/DDBJ databases">
        <title>High-quality genome of Scylla paramamosain provides insights in environmental adaptation.</title>
        <authorList>
            <person name="Zhang L."/>
        </authorList>
    </citation>
    <scope>NUCLEOTIDE SEQUENCE [LARGE SCALE GENOMIC DNA]</scope>
    <source>
        <strain evidence="4">LZ_2023a</strain>
        <tissue evidence="4">Muscle</tissue>
    </source>
</reference>
<dbReference type="InterPro" id="IPR016186">
    <property type="entry name" value="C-type_lectin-like/link_sf"/>
</dbReference>
<keyword evidence="2" id="KW-0732">Signal</keyword>
<dbReference type="Gene3D" id="3.10.100.10">
    <property type="entry name" value="Mannose-Binding Protein A, subunit A"/>
    <property type="match status" value="1"/>
</dbReference>
<dbReference type="PROSITE" id="PS50041">
    <property type="entry name" value="C_TYPE_LECTIN_2"/>
    <property type="match status" value="1"/>
</dbReference>
<proteinExistence type="predicted"/>
<dbReference type="InterPro" id="IPR016187">
    <property type="entry name" value="CTDL_fold"/>
</dbReference>
<comment type="caution">
    <text evidence="4">The sequence shown here is derived from an EMBL/GenBank/DDBJ whole genome shotgun (WGS) entry which is preliminary data.</text>
</comment>
<dbReference type="PROSITE" id="PS00615">
    <property type="entry name" value="C_TYPE_LECTIN_1"/>
    <property type="match status" value="1"/>
</dbReference>
<dbReference type="InterPro" id="IPR050111">
    <property type="entry name" value="C-type_lectin/snaclec_domain"/>
</dbReference>
<dbReference type="PANTHER" id="PTHR22803">
    <property type="entry name" value="MANNOSE, PHOSPHOLIPASE, LECTIN RECEPTOR RELATED"/>
    <property type="match status" value="1"/>
</dbReference>
<dbReference type="EMBL" id="JARAKH010000003">
    <property type="protein sequence ID" value="KAK8405727.1"/>
    <property type="molecule type" value="Genomic_DNA"/>
</dbReference>
<sequence length="242" mass="26784">MRQWFLVLAWVAVVASRQASLNGFLAQEPTTLQEKTIKAIESLSLVLNDLKESMTKEGNAATPIQPQTEGKVEAVLLNLTAALQNNTRALREAHGGDSARGGEAECEVPYWRLGDECYYVNQHLRVSWSEARLFCRGLGSDLAQPSEVAKLRAALLMRYPEDHHSFFWLGASEVGGTEGNWRWMSGARVRPGDWARDQPDGGNENCVVLSRDEHPSLHDSPCYTHTTFICQATNATAARTAN</sequence>
<dbReference type="EMBL" id="JARAKH010000003">
    <property type="protein sequence ID" value="KAK8405728.1"/>
    <property type="molecule type" value="Genomic_DNA"/>
</dbReference>